<evidence type="ECO:0000256" key="1">
    <source>
        <dbReference type="SAM" id="Phobius"/>
    </source>
</evidence>
<reference evidence="3" key="1">
    <citation type="submission" date="2016-10" db="EMBL/GenBank/DDBJ databases">
        <authorList>
            <person name="Varghese N."/>
            <person name="Submissions S."/>
        </authorList>
    </citation>
    <scope>NUCLEOTIDE SEQUENCE [LARGE SCALE GENOMIC DNA]</scope>
    <source>
        <strain evidence="3">DSM 1565</strain>
    </source>
</reference>
<name>A0A1I7NRF8_9HYPH</name>
<keyword evidence="1" id="KW-0472">Membrane</keyword>
<dbReference type="OrthoDB" id="7932200at2"/>
<proteinExistence type="predicted"/>
<accession>A0A1I7NRF8</accession>
<protein>
    <submittedName>
        <fullName evidence="2">Uncharacterized protein</fullName>
    </submittedName>
</protein>
<dbReference type="EMBL" id="FPCH01000003">
    <property type="protein sequence ID" value="SFV37168.1"/>
    <property type="molecule type" value="Genomic_DNA"/>
</dbReference>
<dbReference type="AlphaFoldDB" id="A0A1I7NRF8"/>
<keyword evidence="1" id="KW-0812">Transmembrane</keyword>
<dbReference type="STRING" id="51670.SAMN04488557_3028"/>
<feature type="transmembrane region" description="Helical" evidence="1">
    <location>
        <begin position="43"/>
        <end position="68"/>
    </location>
</feature>
<organism evidence="2 3">
    <name type="scientific">Hyphomicrobium facile</name>
    <dbReference type="NCBI Taxonomy" id="51670"/>
    <lineage>
        <taxon>Bacteria</taxon>
        <taxon>Pseudomonadati</taxon>
        <taxon>Pseudomonadota</taxon>
        <taxon>Alphaproteobacteria</taxon>
        <taxon>Hyphomicrobiales</taxon>
        <taxon>Hyphomicrobiaceae</taxon>
        <taxon>Hyphomicrobium</taxon>
    </lineage>
</organism>
<keyword evidence="3" id="KW-1185">Reference proteome</keyword>
<feature type="transmembrane region" description="Helical" evidence="1">
    <location>
        <begin position="80"/>
        <end position="100"/>
    </location>
</feature>
<keyword evidence="1" id="KW-1133">Transmembrane helix</keyword>
<evidence type="ECO:0000313" key="2">
    <source>
        <dbReference type="EMBL" id="SFV37168.1"/>
    </source>
</evidence>
<gene>
    <name evidence="2" type="ORF">SAMN04488557_3028</name>
</gene>
<dbReference type="RefSeq" id="WP_092868554.1">
    <property type="nucleotide sequence ID" value="NZ_FPCH01000003.1"/>
</dbReference>
<evidence type="ECO:0000313" key="3">
    <source>
        <dbReference type="Proteomes" id="UP000199423"/>
    </source>
</evidence>
<sequence>MSAIDSNFGFDAVFRQTAAELKLRLARDAGLSRKPVTPRQRGGMAAFAIFAGLGFLSVLIFAIGYSALLSDEPEIWIHRLMALAVMQSILIAAVTMKLAPIIERRGSMIRIGEQLNFWQAPADDARKPALPAATVPPPLPEPRKPVIGGKLAGREYLEYDDGSIEIDTLIGRRRFASLAAAREFVGS</sequence>
<dbReference type="Proteomes" id="UP000199423">
    <property type="component" value="Unassembled WGS sequence"/>
</dbReference>